<comment type="caution">
    <text evidence="2">The sequence shown here is derived from an EMBL/GenBank/DDBJ whole genome shotgun (WGS) entry which is preliminary data.</text>
</comment>
<evidence type="ECO:0000256" key="1">
    <source>
        <dbReference type="SAM" id="Phobius"/>
    </source>
</evidence>
<dbReference type="Gene3D" id="1.10.10.10">
    <property type="entry name" value="Winged helix-like DNA-binding domain superfamily/Winged helix DNA-binding domain"/>
    <property type="match status" value="1"/>
</dbReference>
<name>A0ABW9GZK9_9FIRM</name>
<accession>A0ABW9GZK9</accession>
<evidence type="ECO:0000313" key="2">
    <source>
        <dbReference type="EMBL" id="MFM9413234.1"/>
    </source>
</evidence>
<organism evidence="2 3">
    <name type="scientific">Peptococcus simiae</name>
    <dbReference type="NCBI Taxonomy" id="1643805"/>
    <lineage>
        <taxon>Bacteria</taxon>
        <taxon>Bacillati</taxon>
        <taxon>Bacillota</taxon>
        <taxon>Clostridia</taxon>
        <taxon>Eubacteriales</taxon>
        <taxon>Peptococcaceae</taxon>
        <taxon>Peptococcus</taxon>
    </lineage>
</organism>
<feature type="transmembrane region" description="Helical" evidence="1">
    <location>
        <begin position="81"/>
        <end position="99"/>
    </location>
</feature>
<keyword evidence="1" id="KW-0812">Transmembrane</keyword>
<sequence>MKDYFTHLINGKYRSLLIALTLGPCSVEKLAKKSGMTPAETALTLQELADEGLIEKAGTSASHPLYQLDTALRKKLIRTGVRLSLSLLFALIGVMVKGLDKNFSKNQTQRLHHSLPDQYL</sequence>
<keyword evidence="3" id="KW-1185">Reference proteome</keyword>
<dbReference type="Proteomes" id="UP001631949">
    <property type="component" value="Unassembled WGS sequence"/>
</dbReference>
<proteinExistence type="predicted"/>
<dbReference type="SUPFAM" id="SSF46785">
    <property type="entry name" value="Winged helix' DNA-binding domain"/>
    <property type="match status" value="1"/>
</dbReference>
<gene>
    <name evidence="2" type="ORF">ACKQTC_02475</name>
</gene>
<dbReference type="EMBL" id="JBJUVG010000002">
    <property type="protein sequence ID" value="MFM9413234.1"/>
    <property type="molecule type" value="Genomic_DNA"/>
</dbReference>
<keyword evidence="1" id="KW-0472">Membrane</keyword>
<reference evidence="2 3" key="1">
    <citation type="journal article" date="2016" name="Int. J. Syst. Evol. Microbiol.">
        <title>Peptococcus simiae sp. nov., isolated from rhesus macaque faeces and emended description of the genus Peptococcus.</title>
        <authorList>
            <person name="Shkoporov A.N."/>
            <person name="Efimov B.A."/>
            <person name="Kondova I."/>
            <person name="Ouwerling B."/>
            <person name="Chaplin A.V."/>
            <person name="Shcherbakova V.A."/>
            <person name="Langermans J.A.M."/>
        </authorList>
    </citation>
    <scope>NUCLEOTIDE SEQUENCE [LARGE SCALE GENOMIC DNA]</scope>
    <source>
        <strain evidence="2 3">M108</strain>
    </source>
</reference>
<dbReference type="InterPro" id="IPR036390">
    <property type="entry name" value="WH_DNA-bd_sf"/>
</dbReference>
<protein>
    <submittedName>
        <fullName evidence="2">Uncharacterized protein</fullName>
    </submittedName>
</protein>
<evidence type="ECO:0000313" key="3">
    <source>
        <dbReference type="Proteomes" id="UP001631949"/>
    </source>
</evidence>
<dbReference type="RefSeq" id="WP_408976848.1">
    <property type="nucleotide sequence ID" value="NZ_JBJUVG010000002.1"/>
</dbReference>
<keyword evidence="1" id="KW-1133">Transmembrane helix</keyword>
<dbReference type="InterPro" id="IPR036388">
    <property type="entry name" value="WH-like_DNA-bd_sf"/>
</dbReference>